<evidence type="ECO:0000256" key="5">
    <source>
        <dbReference type="SAM" id="MobiDB-lite"/>
    </source>
</evidence>
<evidence type="ECO:0000256" key="1">
    <source>
        <dbReference type="ARBA" id="ARBA00004707"/>
    </source>
</evidence>
<feature type="region of interest" description="Disordered" evidence="5">
    <location>
        <begin position="1"/>
        <end position="29"/>
    </location>
</feature>
<evidence type="ECO:0000256" key="3">
    <source>
        <dbReference type="ARBA" id="ARBA00016748"/>
    </source>
</evidence>
<evidence type="ECO:0000313" key="8">
    <source>
        <dbReference type="EMBL" id="XDS51175.1"/>
    </source>
</evidence>
<name>A0AB39UGQ5_9BIFI</name>
<dbReference type="GO" id="GO:0010498">
    <property type="term" value="P:proteasomal protein catabolic process"/>
    <property type="evidence" value="ECO:0007669"/>
    <property type="project" value="InterPro"/>
</dbReference>
<feature type="compositionally biased region" description="Basic and acidic residues" evidence="5">
    <location>
        <begin position="1"/>
        <end position="16"/>
    </location>
</feature>
<dbReference type="RefSeq" id="WP_369342137.1">
    <property type="nucleotide sequence ID" value="NZ_CP129675.1"/>
</dbReference>
<dbReference type="AlphaFoldDB" id="A0AB39UGQ5"/>
<reference evidence="7" key="1">
    <citation type="submission" date="2023-07" db="EMBL/GenBank/DDBJ databases">
        <title>Bifidobacterium aquikefiriaerophilum sp. nov. and Bifidobacterium eccum sp. nov., isolated from water kefir.</title>
        <authorList>
            <person name="Breselge S."/>
            <person name="Bellassi P."/>
            <person name="Barcenilla C."/>
            <person name="Alvarez-Ordonez A."/>
            <person name="Morelli L."/>
            <person name="Cotter P.D."/>
        </authorList>
    </citation>
    <scope>NUCLEOTIDE SEQUENCE</scope>
    <source>
        <strain evidence="8">WK012_4_13</strain>
        <strain evidence="7">WK013_4_14</strain>
        <strain evidence="6">WK048_4_13</strain>
    </source>
</reference>
<evidence type="ECO:0000313" key="7">
    <source>
        <dbReference type="EMBL" id="XDS48099.1"/>
    </source>
</evidence>
<dbReference type="GO" id="GO:0070490">
    <property type="term" value="P:protein pupylation"/>
    <property type="evidence" value="ECO:0007669"/>
    <property type="project" value="InterPro"/>
</dbReference>
<evidence type="ECO:0000256" key="4">
    <source>
        <dbReference type="ARBA" id="ARBA00032321"/>
    </source>
</evidence>
<dbReference type="GO" id="GO:0070628">
    <property type="term" value="F:proteasome binding"/>
    <property type="evidence" value="ECO:0007669"/>
    <property type="project" value="InterPro"/>
</dbReference>
<protein>
    <recommendedName>
        <fullName evidence="3">Prokaryotic ubiquitin-like protein Pup</fullName>
    </recommendedName>
    <alternativeName>
        <fullName evidence="4">Bacterial ubiquitin-like modifier</fullName>
    </alternativeName>
</protein>
<evidence type="ECO:0000256" key="2">
    <source>
        <dbReference type="ARBA" id="ARBA00010616"/>
    </source>
</evidence>
<dbReference type="Pfam" id="PF05639">
    <property type="entry name" value="Pup"/>
    <property type="match status" value="1"/>
</dbReference>
<dbReference type="EMBL" id="CP129682">
    <property type="protein sequence ID" value="XDS48099.1"/>
    <property type="molecule type" value="Genomic_DNA"/>
</dbReference>
<proteinExistence type="inferred from homology"/>
<dbReference type="NCBIfam" id="TIGR03687">
    <property type="entry name" value="pupylate_cterm"/>
    <property type="match status" value="1"/>
</dbReference>
<accession>A0AB39UGQ5</accession>
<dbReference type="GO" id="GO:0031386">
    <property type="term" value="F:protein tag activity"/>
    <property type="evidence" value="ECO:0007669"/>
    <property type="project" value="InterPro"/>
</dbReference>
<dbReference type="KEGG" id="bfk:QN062_03045"/>
<organism evidence="7">
    <name type="scientific">Bifidobacterium fermentum</name>
    <dbReference type="NCBI Taxonomy" id="3059035"/>
    <lineage>
        <taxon>Bacteria</taxon>
        <taxon>Bacillati</taxon>
        <taxon>Actinomycetota</taxon>
        <taxon>Actinomycetes</taxon>
        <taxon>Bifidobacteriales</taxon>
        <taxon>Bifidobacteriaceae</taxon>
        <taxon>Bifidobacterium</taxon>
    </lineage>
</organism>
<dbReference type="EMBL" id="CP129675">
    <property type="protein sequence ID" value="XDS47193.1"/>
    <property type="molecule type" value="Genomic_DNA"/>
</dbReference>
<dbReference type="EMBL" id="CP129683">
    <property type="protein sequence ID" value="XDS51175.1"/>
    <property type="molecule type" value="Genomic_DNA"/>
</dbReference>
<dbReference type="GO" id="GO:0019941">
    <property type="term" value="P:modification-dependent protein catabolic process"/>
    <property type="evidence" value="ECO:0007669"/>
    <property type="project" value="InterPro"/>
</dbReference>
<comment type="similarity">
    <text evidence="2">Belongs to the prokaryotic ubiquitin-like protein family.</text>
</comment>
<evidence type="ECO:0000313" key="6">
    <source>
        <dbReference type="EMBL" id="XDS47193.1"/>
    </source>
</evidence>
<sequence length="63" mass="7149">MPQERSRIVRQAHDDVQEQGSAQRVKGDESNIDELDSVLDDIETSLSENAEEYVNRFVQKGGE</sequence>
<comment type="pathway">
    <text evidence="1">Protein degradation; proteasomal Pup-dependent pathway.</text>
</comment>
<gene>
    <name evidence="8" type="ORF">QN062_03045</name>
    <name evidence="7" type="ORF">QN216_07055</name>
    <name evidence="6" type="ORF">QN217_03395</name>
</gene>
<dbReference type="InterPro" id="IPR008515">
    <property type="entry name" value="Ubiquitin-like_Pup"/>
</dbReference>